<keyword evidence="2" id="KW-0472">Membrane</keyword>
<feature type="transmembrane region" description="Helical" evidence="2">
    <location>
        <begin position="33"/>
        <end position="55"/>
    </location>
</feature>
<gene>
    <name evidence="4" type="ORF">GCM10023167_05840</name>
</gene>
<evidence type="ECO:0000259" key="3">
    <source>
        <dbReference type="Pfam" id="PF13399"/>
    </source>
</evidence>
<reference evidence="5" key="1">
    <citation type="journal article" date="2019" name="Int. J. Syst. Evol. Microbiol.">
        <title>The Global Catalogue of Microorganisms (GCM) 10K type strain sequencing project: providing services to taxonomists for standard genome sequencing and annotation.</title>
        <authorList>
            <consortium name="The Broad Institute Genomics Platform"/>
            <consortium name="The Broad Institute Genome Sequencing Center for Infectious Disease"/>
            <person name="Wu L."/>
            <person name="Ma J."/>
        </authorList>
    </citation>
    <scope>NUCLEOTIDE SEQUENCE [LARGE SCALE GENOMIC DNA]</scope>
    <source>
        <strain evidence="5">JCM 17808</strain>
    </source>
</reference>
<protein>
    <recommendedName>
        <fullName evidence="3">LytR/CpsA/Psr regulator C-terminal domain-containing protein</fullName>
    </recommendedName>
</protein>
<keyword evidence="2" id="KW-0812">Transmembrane</keyword>
<evidence type="ECO:0000256" key="2">
    <source>
        <dbReference type="SAM" id="Phobius"/>
    </source>
</evidence>
<feature type="region of interest" description="Disordered" evidence="1">
    <location>
        <begin position="64"/>
        <end position="84"/>
    </location>
</feature>
<dbReference type="Gene3D" id="3.30.70.2390">
    <property type="match status" value="1"/>
</dbReference>
<dbReference type="EMBL" id="BAABGL010000002">
    <property type="protein sequence ID" value="GAA4384729.1"/>
    <property type="molecule type" value="Genomic_DNA"/>
</dbReference>
<name>A0ABP8J468_9MICO</name>
<feature type="region of interest" description="Disordered" evidence="1">
    <location>
        <begin position="1"/>
        <end position="27"/>
    </location>
</feature>
<proteinExistence type="predicted"/>
<dbReference type="Pfam" id="PF13399">
    <property type="entry name" value="LytR_C"/>
    <property type="match status" value="1"/>
</dbReference>
<evidence type="ECO:0000256" key="1">
    <source>
        <dbReference type="SAM" id="MobiDB-lite"/>
    </source>
</evidence>
<accession>A0ABP8J468</accession>
<comment type="caution">
    <text evidence="4">The sequence shown here is derived from an EMBL/GenBank/DDBJ whole genome shotgun (WGS) entry which is preliminary data.</text>
</comment>
<evidence type="ECO:0000313" key="4">
    <source>
        <dbReference type="EMBL" id="GAA4384729.1"/>
    </source>
</evidence>
<sequence>MADYPKDEFDDLPATGRKGAHRRDGGPTSQAGALALIAILAIAALLLVFGAINIIRTSAGDPEEKIAEPTATAEPTSEETTEEPSVDIDAVEKTAAVAVLNASGVSGAGSAFGEAVEGAGWTVAQVGNHTTADTVSSIHYSDPEFEAEAQALAELLGVTDVEESEEFTDDITVVVCSDIANDPPTADGAAEDPGA</sequence>
<keyword evidence="5" id="KW-1185">Reference proteome</keyword>
<dbReference type="RefSeq" id="WP_137318904.1">
    <property type="nucleotide sequence ID" value="NZ_BAABGL010000002.1"/>
</dbReference>
<feature type="domain" description="LytR/CpsA/Psr regulator C-terminal" evidence="3">
    <location>
        <begin position="96"/>
        <end position="178"/>
    </location>
</feature>
<evidence type="ECO:0000313" key="5">
    <source>
        <dbReference type="Proteomes" id="UP001500642"/>
    </source>
</evidence>
<organism evidence="4 5">
    <name type="scientific">Brevibacterium pityocampae</name>
    <dbReference type="NCBI Taxonomy" id="506594"/>
    <lineage>
        <taxon>Bacteria</taxon>
        <taxon>Bacillati</taxon>
        <taxon>Actinomycetota</taxon>
        <taxon>Actinomycetes</taxon>
        <taxon>Micrococcales</taxon>
        <taxon>Brevibacteriaceae</taxon>
        <taxon>Brevibacterium</taxon>
    </lineage>
</organism>
<dbReference type="Proteomes" id="UP001500642">
    <property type="component" value="Unassembled WGS sequence"/>
</dbReference>
<dbReference type="InterPro" id="IPR027381">
    <property type="entry name" value="LytR/CpsA/Psr_C"/>
</dbReference>
<keyword evidence="2" id="KW-1133">Transmembrane helix</keyword>